<comment type="caution">
    <text evidence="2">The sequence shown here is derived from an EMBL/GenBank/DDBJ whole genome shotgun (WGS) entry which is preliminary data.</text>
</comment>
<dbReference type="Proteomes" id="UP000186817">
    <property type="component" value="Unassembled WGS sequence"/>
</dbReference>
<accession>A0A1Q9CY45</accession>
<dbReference type="EMBL" id="LSRX01000839">
    <property type="protein sequence ID" value="OLP87850.1"/>
    <property type="molecule type" value="Genomic_DNA"/>
</dbReference>
<feature type="transmembrane region" description="Helical" evidence="1">
    <location>
        <begin position="93"/>
        <end position="120"/>
    </location>
</feature>
<evidence type="ECO:0000256" key="1">
    <source>
        <dbReference type="SAM" id="Phobius"/>
    </source>
</evidence>
<keyword evidence="1" id="KW-0472">Membrane</keyword>
<keyword evidence="3" id="KW-1185">Reference proteome</keyword>
<reference evidence="2 3" key="1">
    <citation type="submission" date="2016-02" db="EMBL/GenBank/DDBJ databases">
        <title>Genome analysis of coral dinoflagellate symbionts highlights evolutionary adaptations to a symbiotic lifestyle.</title>
        <authorList>
            <person name="Aranda M."/>
            <person name="Li Y."/>
            <person name="Liew Y.J."/>
            <person name="Baumgarten S."/>
            <person name="Simakov O."/>
            <person name="Wilson M."/>
            <person name="Piel J."/>
            <person name="Ashoor H."/>
            <person name="Bougouffa S."/>
            <person name="Bajic V.B."/>
            <person name="Ryu T."/>
            <person name="Ravasi T."/>
            <person name="Bayer T."/>
            <person name="Micklem G."/>
            <person name="Kim H."/>
            <person name="Bhak J."/>
            <person name="Lajeunesse T.C."/>
            <person name="Voolstra C.R."/>
        </authorList>
    </citation>
    <scope>NUCLEOTIDE SEQUENCE [LARGE SCALE GENOMIC DNA]</scope>
    <source>
        <strain evidence="2 3">CCMP2467</strain>
    </source>
</reference>
<keyword evidence="1" id="KW-1133">Transmembrane helix</keyword>
<dbReference type="AlphaFoldDB" id="A0A1Q9CY45"/>
<proteinExistence type="predicted"/>
<name>A0A1Q9CY45_SYMMI</name>
<organism evidence="2 3">
    <name type="scientific">Symbiodinium microadriaticum</name>
    <name type="common">Dinoflagellate</name>
    <name type="synonym">Zooxanthella microadriatica</name>
    <dbReference type="NCBI Taxonomy" id="2951"/>
    <lineage>
        <taxon>Eukaryota</taxon>
        <taxon>Sar</taxon>
        <taxon>Alveolata</taxon>
        <taxon>Dinophyceae</taxon>
        <taxon>Suessiales</taxon>
        <taxon>Symbiodiniaceae</taxon>
        <taxon>Symbiodinium</taxon>
    </lineage>
</organism>
<gene>
    <name evidence="2" type="ORF">AK812_SmicGene30889</name>
</gene>
<evidence type="ECO:0000313" key="3">
    <source>
        <dbReference type="Proteomes" id="UP000186817"/>
    </source>
</evidence>
<protein>
    <submittedName>
        <fullName evidence="2">Uncharacterized protein</fullName>
    </submittedName>
</protein>
<evidence type="ECO:0000313" key="2">
    <source>
        <dbReference type="EMBL" id="OLP87850.1"/>
    </source>
</evidence>
<sequence>MFHRPRDIEMLLVWFSLDQVSDDALHGVWVELDHKEPEDVDAGDDDYDLGELAGDSAVSAVVGFSIRTQRTAVLRGGDDSYSLIMMMMMMMMLMVKMMMMITMVMIVMVMVVVTVMMIVLMM</sequence>
<keyword evidence="1" id="KW-0812">Transmembrane</keyword>